<feature type="domain" description="Histidine kinase" evidence="12">
    <location>
        <begin position="307"/>
        <end position="483"/>
    </location>
</feature>
<name>A0A151GRQ7_DRECN</name>
<evidence type="ECO:0000313" key="13">
    <source>
        <dbReference type="EMBL" id="KYK59692.1"/>
    </source>
</evidence>
<keyword evidence="5 10" id="KW-0547">Nucleotide-binding</keyword>
<dbReference type="EC" id="2.7.11.-" evidence="10"/>
<sequence>MRMRTATATSAAARLAAARSTAARSSAACDGGISRQQKQRKQQQKQQQQLPPKSTPPSRSAAAPSPWLSDADLAALASQDQHALSLADLARHGRPPLSERSLLSSANFTLSLLPIRLARRIQALRNLPYIVVSNPNISRIYNNYLHSLSILLPYWHAARRGRPVAAAEDEIRFTKVLAELVATHTDTIPILAKGFLECRKYISNADVTRFLDEHLRARIGTRLVAEQHIALHYSSQPRSQARNIPDDGPTPRPEQRSYVGVIDTALRPAQTVESCAGFVSDICELRYGYRPRLVVDGEPDTTFAFVPMHLEYIVTELLKNAFRATVESGWQEPVVVTIAPEPPSKFKLKHQPAGPSAAVTPVHAHDGDLISRDAMRPLDDNAPGVTIRIRDRGGGIPPDVLPNIWSYSFTTFSDELDLPGPGGSGPEALSAIATASTGGSSIAGLGYGLPLSRAYAEYFGGGIAVQSLYGWGTDVYLRLKGVGTIDE</sequence>
<protein>
    <recommendedName>
        <fullName evidence="10">Protein-serine/threonine kinase</fullName>
        <ecNumber evidence="10">2.7.11.-</ecNumber>
    </recommendedName>
</protein>
<reference evidence="13 14" key="1">
    <citation type="journal article" date="2016" name="Sci. Rep.">
        <title>Insights into Adaptations to a Near-Obligate Nematode Endoparasitic Lifestyle from the Finished Genome of Drechmeria coniospora.</title>
        <authorList>
            <person name="Zhang L."/>
            <person name="Zhou Z."/>
            <person name="Guo Q."/>
            <person name="Fokkens L."/>
            <person name="Miskei M."/>
            <person name="Pocsi I."/>
            <person name="Zhang W."/>
            <person name="Chen M."/>
            <person name="Wang L."/>
            <person name="Sun Y."/>
            <person name="Donzelli B.G."/>
            <person name="Gibson D.M."/>
            <person name="Nelson D.R."/>
            <person name="Luo J.G."/>
            <person name="Rep M."/>
            <person name="Liu H."/>
            <person name="Yang S."/>
            <person name="Wang J."/>
            <person name="Krasnoff S.B."/>
            <person name="Xu Y."/>
            <person name="Molnar I."/>
            <person name="Lin M."/>
        </authorList>
    </citation>
    <scope>NUCLEOTIDE SEQUENCE [LARGE SCALE GENOMIC DNA]</scope>
    <source>
        <strain evidence="13 14">ARSEF 6962</strain>
    </source>
</reference>
<dbReference type="GO" id="GO:0010906">
    <property type="term" value="P:regulation of glucose metabolic process"/>
    <property type="evidence" value="ECO:0007669"/>
    <property type="project" value="TreeGrafter"/>
</dbReference>
<dbReference type="STRING" id="98403.A0A151GRQ7"/>
<keyword evidence="14" id="KW-1185">Reference proteome</keyword>
<dbReference type="InterPro" id="IPR005467">
    <property type="entry name" value="His_kinase_dom"/>
</dbReference>
<evidence type="ECO:0000259" key="12">
    <source>
        <dbReference type="PROSITE" id="PS50109"/>
    </source>
</evidence>
<evidence type="ECO:0000256" key="11">
    <source>
        <dbReference type="SAM" id="MobiDB-lite"/>
    </source>
</evidence>
<feature type="region of interest" description="Disordered" evidence="11">
    <location>
        <begin position="235"/>
        <end position="255"/>
    </location>
</feature>
<dbReference type="GO" id="GO:0005759">
    <property type="term" value="C:mitochondrial matrix"/>
    <property type="evidence" value="ECO:0007669"/>
    <property type="project" value="UniProtKB-SubCell"/>
</dbReference>
<dbReference type="InterPro" id="IPR004358">
    <property type="entry name" value="Sig_transdc_His_kin-like_C"/>
</dbReference>
<feature type="compositionally biased region" description="Low complexity" evidence="11">
    <location>
        <begin position="44"/>
        <end position="65"/>
    </location>
</feature>
<dbReference type="Gene3D" id="3.30.565.10">
    <property type="entry name" value="Histidine kinase-like ATPase, C-terminal domain"/>
    <property type="match status" value="1"/>
</dbReference>
<keyword evidence="7 10" id="KW-0067">ATP-binding</keyword>
<dbReference type="AlphaFoldDB" id="A0A151GRQ7"/>
<keyword evidence="8" id="KW-0809">Transit peptide</keyword>
<evidence type="ECO:0000256" key="7">
    <source>
        <dbReference type="ARBA" id="ARBA00022840"/>
    </source>
</evidence>
<dbReference type="GeneID" id="63713469"/>
<accession>A0A151GRQ7</accession>
<comment type="subcellular location">
    <subcellularLocation>
        <location evidence="1 10">Mitochondrion matrix</location>
    </subcellularLocation>
</comment>
<comment type="caution">
    <text evidence="13">The sequence shown here is derived from an EMBL/GenBank/DDBJ whole genome shotgun (WGS) entry which is preliminary data.</text>
</comment>
<keyword evidence="9 10" id="KW-0496">Mitochondrion</keyword>
<dbReference type="InterPro" id="IPR039028">
    <property type="entry name" value="BCKD/PDK"/>
</dbReference>
<dbReference type="PRINTS" id="PR00344">
    <property type="entry name" value="BCTRLSENSOR"/>
</dbReference>
<evidence type="ECO:0000256" key="3">
    <source>
        <dbReference type="ARBA" id="ARBA00022553"/>
    </source>
</evidence>
<dbReference type="InterPro" id="IPR003594">
    <property type="entry name" value="HATPase_dom"/>
</dbReference>
<dbReference type="SMART" id="SM00387">
    <property type="entry name" value="HATPase_c"/>
    <property type="match status" value="1"/>
</dbReference>
<proteinExistence type="inferred from homology"/>
<dbReference type="Pfam" id="PF10436">
    <property type="entry name" value="BCDHK_Adom3"/>
    <property type="match status" value="1"/>
</dbReference>
<dbReference type="Pfam" id="PF02518">
    <property type="entry name" value="HATPase_c"/>
    <property type="match status" value="1"/>
</dbReference>
<dbReference type="GO" id="GO:0005524">
    <property type="term" value="F:ATP binding"/>
    <property type="evidence" value="ECO:0007669"/>
    <property type="project" value="UniProtKB-UniRule"/>
</dbReference>
<evidence type="ECO:0000256" key="2">
    <source>
        <dbReference type="ARBA" id="ARBA00006155"/>
    </source>
</evidence>
<dbReference type="InterPro" id="IPR018955">
    <property type="entry name" value="BCDHK/PDK_N"/>
</dbReference>
<dbReference type="InterPro" id="IPR036784">
    <property type="entry name" value="AK/P_DHK_N_sf"/>
</dbReference>
<dbReference type="GO" id="GO:0004740">
    <property type="term" value="F:pyruvate dehydrogenase (acetyl-transferring) kinase activity"/>
    <property type="evidence" value="ECO:0007669"/>
    <property type="project" value="TreeGrafter"/>
</dbReference>
<evidence type="ECO:0000256" key="5">
    <source>
        <dbReference type="ARBA" id="ARBA00022741"/>
    </source>
</evidence>
<organism evidence="13 14">
    <name type="scientific">Drechmeria coniospora</name>
    <name type="common">Nematophagous fungus</name>
    <name type="synonym">Meria coniospora</name>
    <dbReference type="NCBI Taxonomy" id="98403"/>
    <lineage>
        <taxon>Eukaryota</taxon>
        <taxon>Fungi</taxon>
        <taxon>Dikarya</taxon>
        <taxon>Ascomycota</taxon>
        <taxon>Pezizomycotina</taxon>
        <taxon>Sordariomycetes</taxon>
        <taxon>Hypocreomycetidae</taxon>
        <taxon>Hypocreales</taxon>
        <taxon>Ophiocordycipitaceae</taxon>
        <taxon>Drechmeria</taxon>
    </lineage>
</organism>
<dbReference type="EMBL" id="LAYC01000001">
    <property type="protein sequence ID" value="KYK59692.1"/>
    <property type="molecule type" value="Genomic_DNA"/>
</dbReference>
<dbReference type="FunCoup" id="A0A151GRQ7">
    <property type="interactions" value="323"/>
</dbReference>
<dbReference type="SUPFAM" id="SSF55874">
    <property type="entry name" value="ATPase domain of HSP90 chaperone/DNA topoisomerase II/histidine kinase"/>
    <property type="match status" value="1"/>
</dbReference>
<feature type="compositionally biased region" description="Low complexity" evidence="11">
    <location>
        <begin position="15"/>
        <end position="28"/>
    </location>
</feature>
<evidence type="ECO:0000313" key="14">
    <source>
        <dbReference type="Proteomes" id="UP000076580"/>
    </source>
</evidence>
<evidence type="ECO:0000256" key="9">
    <source>
        <dbReference type="ARBA" id="ARBA00023128"/>
    </source>
</evidence>
<dbReference type="Proteomes" id="UP000076580">
    <property type="component" value="Chromosome 01"/>
</dbReference>
<dbReference type="PANTHER" id="PTHR11947">
    <property type="entry name" value="PYRUVATE DEHYDROGENASE KINASE"/>
    <property type="match status" value="1"/>
</dbReference>
<dbReference type="PROSITE" id="PS50109">
    <property type="entry name" value="HIS_KIN"/>
    <property type="match status" value="1"/>
</dbReference>
<dbReference type="RefSeq" id="XP_040659044.1">
    <property type="nucleotide sequence ID" value="XM_040798161.1"/>
</dbReference>
<dbReference type="PANTHER" id="PTHR11947:SF20">
    <property type="entry name" value="[3-METHYL-2-OXOBUTANOATE DEHYDROGENASE [LIPOAMIDE]] KINASE, MITOCHONDRIAL"/>
    <property type="match status" value="1"/>
</dbReference>
<evidence type="ECO:0000256" key="1">
    <source>
        <dbReference type="ARBA" id="ARBA00004305"/>
    </source>
</evidence>
<evidence type="ECO:0000256" key="4">
    <source>
        <dbReference type="ARBA" id="ARBA00022679"/>
    </source>
</evidence>
<dbReference type="SUPFAM" id="SSF69012">
    <property type="entry name" value="alpha-ketoacid dehydrogenase kinase, N-terminal domain"/>
    <property type="match status" value="1"/>
</dbReference>
<evidence type="ECO:0000256" key="10">
    <source>
        <dbReference type="RuleBase" id="RU366032"/>
    </source>
</evidence>
<feature type="region of interest" description="Disordered" evidence="11">
    <location>
        <begin position="15"/>
        <end position="65"/>
    </location>
</feature>
<dbReference type="Gene3D" id="1.20.140.20">
    <property type="entry name" value="Alpha-ketoacid/pyruvate dehydrogenase kinase, N-terminal domain"/>
    <property type="match status" value="1"/>
</dbReference>
<gene>
    <name evidence="13" type="ORF">DCS_00826</name>
</gene>
<evidence type="ECO:0000256" key="8">
    <source>
        <dbReference type="ARBA" id="ARBA00022946"/>
    </source>
</evidence>
<keyword evidence="4 10" id="KW-0808">Transferase</keyword>
<comment type="similarity">
    <text evidence="2 10">Belongs to the PDK/BCKDK protein kinase family.</text>
</comment>
<dbReference type="InterPro" id="IPR036890">
    <property type="entry name" value="HATPase_C_sf"/>
</dbReference>
<evidence type="ECO:0000256" key="6">
    <source>
        <dbReference type="ARBA" id="ARBA00022777"/>
    </source>
</evidence>
<keyword evidence="3" id="KW-0597">Phosphoprotein</keyword>
<keyword evidence="6 10" id="KW-0418">Kinase</keyword>
<dbReference type="InParanoid" id="A0A151GRQ7"/>